<dbReference type="InterPro" id="IPR001810">
    <property type="entry name" value="F-box_dom"/>
</dbReference>
<dbReference type="SUPFAM" id="SSF81383">
    <property type="entry name" value="F-box domain"/>
    <property type="match status" value="1"/>
</dbReference>
<accession>A0A6A6ZSI3</accession>
<keyword evidence="3" id="KW-1185">Reference proteome</keyword>
<dbReference type="EMBL" id="MU006232">
    <property type="protein sequence ID" value="KAF2823579.1"/>
    <property type="molecule type" value="Genomic_DNA"/>
</dbReference>
<reference evidence="2" key="1">
    <citation type="journal article" date="2020" name="Stud. Mycol.">
        <title>101 Dothideomycetes genomes: a test case for predicting lifestyles and emergence of pathogens.</title>
        <authorList>
            <person name="Haridas S."/>
            <person name="Albert R."/>
            <person name="Binder M."/>
            <person name="Bloem J."/>
            <person name="Labutti K."/>
            <person name="Salamov A."/>
            <person name="Andreopoulos B."/>
            <person name="Baker S."/>
            <person name="Barry K."/>
            <person name="Bills G."/>
            <person name="Bluhm B."/>
            <person name="Cannon C."/>
            <person name="Castanera R."/>
            <person name="Culley D."/>
            <person name="Daum C."/>
            <person name="Ezra D."/>
            <person name="Gonzalez J."/>
            <person name="Henrissat B."/>
            <person name="Kuo A."/>
            <person name="Liang C."/>
            <person name="Lipzen A."/>
            <person name="Lutzoni F."/>
            <person name="Magnuson J."/>
            <person name="Mondo S."/>
            <person name="Nolan M."/>
            <person name="Ohm R."/>
            <person name="Pangilinan J."/>
            <person name="Park H.-J."/>
            <person name="Ramirez L."/>
            <person name="Alfaro M."/>
            <person name="Sun H."/>
            <person name="Tritt A."/>
            <person name="Yoshinaga Y."/>
            <person name="Zwiers L.-H."/>
            <person name="Turgeon B."/>
            <person name="Goodwin S."/>
            <person name="Spatafora J."/>
            <person name="Crous P."/>
            <person name="Grigoriev I."/>
        </authorList>
    </citation>
    <scope>NUCLEOTIDE SEQUENCE</scope>
    <source>
        <strain evidence="2">CBS 113818</strain>
    </source>
</reference>
<evidence type="ECO:0000313" key="3">
    <source>
        <dbReference type="Proteomes" id="UP000799424"/>
    </source>
</evidence>
<dbReference type="InterPro" id="IPR036047">
    <property type="entry name" value="F-box-like_dom_sf"/>
</dbReference>
<proteinExistence type="predicted"/>
<protein>
    <recommendedName>
        <fullName evidence="1">F-box domain-containing protein</fullName>
    </recommendedName>
</protein>
<dbReference type="PROSITE" id="PS50181">
    <property type="entry name" value="FBOX"/>
    <property type="match status" value="1"/>
</dbReference>
<dbReference type="OrthoDB" id="3927840at2759"/>
<name>A0A6A6ZSI3_9PLEO</name>
<dbReference type="AlphaFoldDB" id="A0A6A6ZSI3"/>
<evidence type="ECO:0000259" key="1">
    <source>
        <dbReference type="PROSITE" id="PS50181"/>
    </source>
</evidence>
<dbReference type="Proteomes" id="UP000799424">
    <property type="component" value="Unassembled WGS sequence"/>
</dbReference>
<dbReference type="Pfam" id="PF12937">
    <property type="entry name" value="F-box-like"/>
    <property type="match status" value="1"/>
</dbReference>
<organism evidence="2 3">
    <name type="scientific">Ophiobolus disseminans</name>
    <dbReference type="NCBI Taxonomy" id="1469910"/>
    <lineage>
        <taxon>Eukaryota</taxon>
        <taxon>Fungi</taxon>
        <taxon>Dikarya</taxon>
        <taxon>Ascomycota</taxon>
        <taxon>Pezizomycotina</taxon>
        <taxon>Dothideomycetes</taxon>
        <taxon>Pleosporomycetidae</taxon>
        <taxon>Pleosporales</taxon>
        <taxon>Pleosporineae</taxon>
        <taxon>Phaeosphaeriaceae</taxon>
        <taxon>Ophiobolus</taxon>
    </lineage>
</organism>
<feature type="domain" description="F-box" evidence="1">
    <location>
        <begin position="17"/>
        <end position="62"/>
    </location>
</feature>
<gene>
    <name evidence="2" type="ORF">CC86DRAFT_372511</name>
</gene>
<sequence length="469" mass="52860">MAASTRASSTTVNDANETCLDSLPAEMINAILEDLRPHDLTKLARVSTKYRDIVQYVLWRSIELHRQDAHHECFGLSSQDLVRRAYLDGQLVDPWSYRGINGVDYDFDRCNTKFGTAVRKLYRTAGKSQAWMRLSPFVVHLCLTATHKSPPQIWDMILSLANLTSVEVVGEFAPNSKGPPQPASLREPGARKVRNIRLRGYIPAKFVLQMCKASASSITSLDLGVLEMPKEYIRDAEEMELQDDLGFPLHLAPRGILWFANGPTSPTTMFSSLTHLLLCKRGEFDGPPDMSEEEDFEIRQDEGHELNELKQWASLLRSVRSTLVELVLEQRPVYLSYLLDPGMGMEISPHDPTSFCPILNVFDAAFYKQILKPVFDDGGETWPKLKKLTLRGINMHGFETEANETFQAFADRALPGVVVQEVPGNYMFFNTRNGIVLNQEGGADGLKPHLDPNTDPHRDDELDFLGLFF</sequence>
<evidence type="ECO:0000313" key="2">
    <source>
        <dbReference type="EMBL" id="KAF2823579.1"/>
    </source>
</evidence>